<feature type="non-terminal residue" evidence="2">
    <location>
        <position position="107"/>
    </location>
</feature>
<feature type="non-terminal residue" evidence="2">
    <location>
        <position position="1"/>
    </location>
</feature>
<keyword evidence="3" id="KW-1185">Reference proteome</keyword>
<evidence type="ECO:0000313" key="2">
    <source>
        <dbReference type="EMBL" id="RUS91442.1"/>
    </source>
</evidence>
<feature type="transmembrane region" description="Helical" evidence="1">
    <location>
        <begin position="62"/>
        <end position="88"/>
    </location>
</feature>
<comment type="caution">
    <text evidence="2">The sequence shown here is derived from an EMBL/GenBank/DDBJ whole genome shotgun (WGS) entry which is preliminary data.</text>
</comment>
<gene>
    <name evidence="2" type="ORF">EGW08_000766</name>
</gene>
<dbReference type="EMBL" id="RQTK01000011">
    <property type="protein sequence ID" value="RUS91442.1"/>
    <property type="molecule type" value="Genomic_DNA"/>
</dbReference>
<dbReference type="Proteomes" id="UP000271974">
    <property type="component" value="Unassembled WGS sequence"/>
</dbReference>
<name>A0A433UCF6_ELYCH</name>
<accession>A0A433UCF6</accession>
<keyword evidence="1" id="KW-1133">Transmembrane helix</keyword>
<keyword evidence="1" id="KW-0812">Transmembrane</keyword>
<keyword evidence="1" id="KW-0472">Membrane</keyword>
<protein>
    <submittedName>
        <fullName evidence="2">Uncharacterized protein</fullName>
    </submittedName>
</protein>
<proteinExistence type="predicted"/>
<evidence type="ECO:0000256" key="1">
    <source>
        <dbReference type="SAM" id="Phobius"/>
    </source>
</evidence>
<organism evidence="2 3">
    <name type="scientific">Elysia chlorotica</name>
    <name type="common">Eastern emerald elysia</name>
    <name type="synonym">Sea slug</name>
    <dbReference type="NCBI Taxonomy" id="188477"/>
    <lineage>
        <taxon>Eukaryota</taxon>
        <taxon>Metazoa</taxon>
        <taxon>Spiralia</taxon>
        <taxon>Lophotrochozoa</taxon>
        <taxon>Mollusca</taxon>
        <taxon>Gastropoda</taxon>
        <taxon>Heterobranchia</taxon>
        <taxon>Euthyneura</taxon>
        <taxon>Panpulmonata</taxon>
        <taxon>Sacoglossa</taxon>
        <taxon>Placobranchoidea</taxon>
        <taxon>Plakobranchidae</taxon>
        <taxon>Elysia</taxon>
    </lineage>
</organism>
<reference evidence="2 3" key="1">
    <citation type="submission" date="2019-01" db="EMBL/GenBank/DDBJ databases">
        <title>A draft genome assembly of the solar-powered sea slug Elysia chlorotica.</title>
        <authorList>
            <person name="Cai H."/>
            <person name="Li Q."/>
            <person name="Fang X."/>
            <person name="Li J."/>
            <person name="Curtis N.E."/>
            <person name="Altenburger A."/>
            <person name="Shibata T."/>
            <person name="Feng M."/>
            <person name="Maeda T."/>
            <person name="Schwartz J.A."/>
            <person name="Shigenobu S."/>
            <person name="Lundholm N."/>
            <person name="Nishiyama T."/>
            <person name="Yang H."/>
            <person name="Hasebe M."/>
            <person name="Li S."/>
            <person name="Pierce S.K."/>
            <person name="Wang J."/>
        </authorList>
    </citation>
    <scope>NUCLEOTIDE SEQUENCE [LARGE SCALE GENOMIC DNA]</scope>
    <source>
        <strain evidence="2">EC2010</strain>
        <tissue evidence="2">Whole organism of an adult</tissue>
    </source>
</reference>
<dbReference type="AlphaFoldDB" id="A0A433UCF6"/>
<evidence type="ECO:0000313" key="3">
    <source>
        <dbReference type="Proteomes" id="UP000271974"/>
    </source>
</evidence>
<sequence>RLRLCKCPCATHLNYSHQIEKATESSTQMIAQLSISKDSLSARVRRRTSAANSWPSSVGAGVTAIILMASVFIGLAITDITATGSYMWTKLSELVKKSSHARQNQKD</sequence>